<dbReference type="SUPFAM" id="SSF55874">
    <property type="entry name" value="ATPase domain of HSP90 chaperone/DNA topoisomerase II/histidine kinase"/>
    <property type="match status" value="1"/>
</dbReference>
<dbReference type="InterPro" id="IPR003594">
    <property type="entry name" value="HATPase_dom"/>
</dbReference>
<dbReference type="AlphaFoldDB" id="A0A2S9SWA2"/>
<dbReference type="PANTHER" id="PTHR45453:SF2">
    <property type="entry name" value="HISTIDINE KINASE"/>
    <property type="match status" value="1"/>
</dbReference>
<comment type="catalytic activity">
    <reaction evidence="1">
        <text>ATP + protein L-histidine = ADP + protein N-phospho-L-histidine.</text>
        <dbReference type="EC" id="2.7.13.3"/>
    </reaction>
</comment>
<dbReference type="RefSeq" id="WP_105910799.1">
    <property type="nucleotide sequence ID" value="NZ_NXGH01000001.1"/>
</dbReference>
<sequence length="535" mass="62989">MPKSSTFLFIIIIFFLLFSFASYELLYKNISDNHKKNQEIVFYQIQKDTSSFLSKLLFKFSKEKEHLFEKHKEVLKYLEKNSFDVSLDEIYENINQNLSNKPYNIYITDDNLVIKNTTLPSDLNFDLSFAKYLFDNHKQNNIIGVSPPIFEMFSQKMISYSDSYLANSNRVLQVSYTYDDLDKDLEDLKKIINENINILNANAYIIFNDGYIGDFIFKNIKSYKPTLQDIEQRIEKGKEIFDSFEQTPKYFKQNDENKTYFLLEHSPIFDEAKIIYSIVFDENDFNKHIFILNLLFFILSILGVVTIYIIYKVRGKEYILNYKDKFIEHSIHEIKTPLSIISLNLQLKNENIGGDKYSKKIEGALRTLINSYEDMSFLHIKSKIIYKIENLNLKNLLENRVKYFELIAQTQNRVLSLEILNDFFIDISEIELERFIDNNISNAIKYSEVNSTIKIILENNILKFISLGDEIKDKKAIFKRYIRENKSLGGHGIGLSIVKDICDKYSIKIEVISKNGENIFLYTFLPQISHTKKVK</sequence>
<evidence type="ECO:0000256" key="4">
    <source>
        <dbReference type="ARBA" id="ARBA00022475"/>
    </source>
</evidence>
<organism evidence="12 13">
    <name type="scientific">Aliarcobacter cryaerophilus</name>
    <dbReference type="NCBI Taxonomy" id="28198"/>
    <lineage>
        <taxon>Bacteria</taxon>
        <taxon>Pseudomonadati</taxon>
        <taxon>Campylobacterota</taxon>
        <taxon>Epsilonproteobacteria</taxon>
        <taxon>Campylobacterales</taxon>
        <taxon>Arcobacteraceae</taxon>
        <taxon>Aliarcobacter</taxon>
    </lineage>
</organism>
<dbReference type="GO" id="GO:0016036">
    <property type="term" value="P:cellular response to phosphate starvation"/>
    <property type="evidence" value="ECO:0007669"/>
    <property type="project" value="TreeGrafter"/>
</dbReference>
<feature type="transmembrane region" description="Helical" evidence="10">
    <location>
        <begin position="290"/>
        <end position="311"/>
    </location>
</feature>
<reference evidence="12 13" key="1">
    <citation type="submission" date="2017-09" db="EMBL/GenBank/DDBJ databases">
        <title>Reassesment of A. cryaerophilus.</title>
        <authorList>
            <person name="Perez-Cataluna A."/>
            <person name="Collado L."/>
            <person name="Salgado O."/>
            <person name="Lefinanco V."/>
            <person name="Figueras M.J."/>
        </authorList>
    </citation>
    <scope>NUCLEOTIDE SEQUENCE [LARGE SCALE GENOMIC DNA]</scope>
    <source>
        <strain evidence="12 13">LMG 9871</strain>
    </source>
</reference>
<keyword evidence="4" id="KW-1003">Cell membrane</keyword>
<keyword evidence="7" id="KW-0418">Kinase</keyword>
<gene>
    <name evidence="12" type="ORF">CJ671_00595</name>
</gene>
<accession>A0A2S9SWA2</accession>
<comment type="caution">
    <text evidence="12">The sequence shown here is derived from an EMBL/GenBank/DDBJ whole genome shotgun (WGS) entry which is preliminary data.</text>
</comment>
<evidence type="ECO:0000256" key="7">
    <source>
        <dbReference type="ARBA" id="ARBA00022777"/>
    </source>
</evidence>
<keyword evidence="5" id="KW-0808">Transferase</keyword>
<keyword evidence="8 10" id="KW-1133">Transmembrane helix</keyword>
<dbReference type="GO" id="GO:0000155">
    <property type="term" value="F:phosphorelay sensor kinase activity"/>
    <property type="evidence" value="ECO:0007669"/>
    <property type="project" value="InterPro"/>
</dbReference>
<name>A0A2S9SWA2_9BACT</name>
<feature type="domain" description="Histidine kinase" evidence="11">
    <location>
        <begin position="329"/>
        <end position="529"/>
    </location>
</feature>
<dbReference type="EC" id="2.7.13.3" evidence="3"/>
<dbReference type="GO" id="GO:0004721">
    <property type="term" value="F:phosphoprotein phosphatase activity"/>
    <property type="evidence" value="ECO:0007669"/>
    <property type="project" value="TreeGrafter"/>
</dbReference>
<dbReference type="EMBL" id="NXGH01000001">
    <property type="protein sequence ID" value="PRM90870.1"/>
    <property type="molecule type" value="Genomic_DNA"/>
</dbReference>
<evidence type="ECO:0000313" key="13">
    <source>
        <dbReference type="Proteomes" id="UP000238649"/>
    </source>
</evidence>
<dbReference type="Gene3D" id="3.30.565.10">
    <property type="entry name" value="Histidine kinase-like ATPase, C-terminal domain"/>
    <property type="match status" value="1"/>
</dbReference>
<evidence type="ECO:0000259" key="11">
    <source>
        <dbReference type="PROSITE" id="PS50109"/>
    </source>
</evidence>
<evidence type="ECO:0000256" key="8">
    <source>
        <dbReference type="ARBA" id="ARBA00022989"/>
    </source>
</evidence>
<dbReference type="Pfam" id="PF02518">
    <property type="entry name" value="HATPase_c"/>
    <property type="match status" value="1"/>
</dbReference>
<dbReference type="Proteomes" id="UP000238649">
    <property type="component" value="Unassembled WGS sequence"/>
</dbReference>
<keyword evidence="6 10" id="KW-0812">Transmembrane</keyword>
<evidence type="ECO:0000256" key="5">
    <source>
        <dbReference type="ARBA" id="ARBA00022679"/>
    </source>
</evidence>
<dbReference type="InterPro" id="IPR005467">
    <property type="entry name" value="His_kinase_dom"/>
</dbReference>
<evidence type="ECO:0000256" key="3">
    <source>
        <dbReference type="ARBA" id="ARBA00012438"/>
    </source>
</evidence>
<evidence type="ECO:0000256" key="10">
    <source>
        <dbReference type="SAM" id="Phobius"/>
    </source>
</evidence>
<dbReference type="PANTHER" id="PTHR45453">
    <property type="entry name" value="PHOSPHATE REGULON SENSOR PROTEIN PHOR"/>
    <property type="match status" value="1"/>
</dbReference>
<protein>
    <recommendedName>
        <fullName evidence="3">histidine kinase</fullName>
        <ecNumber evidence="3">2.7.13.3</ecNumber>
    </recommendedName>
</protein>
<dbReference type="InterPro" id="IPR050351">
    <property type="entry name" value="BphY/WalK/GraS-like"/>
</dbReference>
<keyword evidence="9 10" id="KW-0472">Membrane</keyword>
<dbReference type="OrthoDB" id="5346691at2"/>
<evidence type="ECO:0000256" key="9">
    <source>
        <dbReference type="ARBA" id="ARBA00023136"/>
    </source>
</evidence>
<dbReference type="PROSITE" id="PS50109">
    <property type="entry name" value="HIS_KIN"/>
    <property type="match status" value="1"/>
</dbReference>
<evidence type="ECO:0000256" key="1">
    <source>
        <dbReference type="ARBA" id="ARBA00000085"/>
    </source>
</evidence>
<dbReference type="GO" id="GO:0005886">
    <property type="term" value="C:plasma membrane"/>
    <property type="evidence" value="ECO:0007669"/>
    <property type="project" value="UniProtKB-SubCell"/>
</dbReference>
<evidence type="ECO:0000256" key="6">
    <source>
        <dbReference type="ARBA" id="ARBA00022692"/>
    </source>
</evidence>
<evidence type="ECO:0000313" key="12">
    <source>
        <dbReference type="EMBL" id="PRM90870.1"/>
    </source>
</evidence>
<dbReference type="CDD" id="cd00082">
    <property type="entry name" value="HisKA"/>
    <property type="match status" value="1"/>
</dbReference>
<proteinExistence type="predicted"/>
<dbReference type="InterPro" id="IPR036890">
    <property type="entry name" value="HATPase_C_sf"/>
</dbReference>
<dbReference type="InterPro" id="IPR003661">
    <property type="entry name" value="HisK_dim/P_dom"/>
</dbReference>
<feature type="transmembrane region" description="Helical" evidence="10">
    <location>
        <begin position="6"/>
        <end position="26"/>
    </location>
</feature>
<evidence type="ECO:0000256" key="2">
    <source>
        <dbReference type="ARBA" id="ARBA00004651"/>
    </source>
</evidence>
<dbReference type="SMART" id="SM00387">
    <property type="entry name" value="HATPase_c"/>
    <property type="match status" value="1"/>
</dbReference>
<comment type="subcellular location">
    <subcellularLocation>
        <location evidence="2">Cell membrane</location>
        <topology evidence="2">Multi-pass membrane protein</topology>
    </subcellularLocation>
</comment>